<evidence type="ECO:0000313" key="9">
    <source>
        <dbReference type="EMBL" id="MBK1468098.1"/>
    </source>
</evidence>
<dbReference type="SUPFAM" id="SSF53335">
    <property type="entry name" value="S-adenosyl-L-methionine-dependent methyltransferases"/>
    <property type="match status" value="1"/>
</dbReference>
<evidence type="ECO:0000256" key="3">
    <source>
        <dbReference type="ARBA" id="ARBA00022679"/>
    </source>
</evidence>
<keyword evidence="10" id="KW-1185">Reference proteome</keyword>
<keyword evidence="3" id="KW-0808">Transferase</keyword>
<accession>A0ABS1C7M8</accession>
<evidence type="ECO:0000256" key="1">
    <source>
        <dbReference type="ARBA" id="ARBA00011900"/>
    </source>
</evidence>
<evidence type="ECO:0000256" key="6">
    <source>
        <dbReference type="ARBA" id="ARBA00023125"/>
    </source>
</evidence>
<dbReference type="PANTHER" id="PTHR33841:SF6">
    <property type="entry name" value="TYPE II METHYLTRANSFERASE M.HINDII"/>
    <property type="match status" value="1"/>
</dbReference>
<dbReference type="InterPro" id="IPR050953">
    <property type="entry name" value="N4_N6_ade-DNA_methylase"/>
</dbReference>
<evidence type="ECO:0000256" key="5">
    <source>
        <dbReference type="ARBA" id="ARBA00022747"/>
    </source>
</evidence>
<name>A0ABS1C7M8_9FIRM</name>
<proteinExistence type="predicted"/>
<dbReference type="RefSeq" id="WP_070496689.1">
    <property type="nucleotide sequence ID" value="NZ_JACVDA010000004.1"/>
</dbReference>
<keyword evidence="4" id="KW-0949">S-adenosyl-L-methionine</keyword>
<dbReference type="Pfam" id="PF07669">
    <property type="entry name" value="Eco57I"/>
    <property type="match status" value="1"/>
</dbReference>
<comment type="caution">
    <text evidence="9">The sequence shown here is derived from an EMBL/GenBank/DDBJ whole genome shotgun (WGS) entry which is preliminary data.</text>
</comment>
<comment type="catalytic activity">
    <reaction evidence="7">
        <text>a 2'-deoxyadenosine in DNA + S-adenosyl-L-methionine = an N(6)-methyl-2'-deoxyadenosine in DNA + S-adenosyl-L-homocysteine + H(+)</text>
        <dbReference type="Rhea" id="RHEA:15197"/>
        <dbReference type="Rhea" id="RHEA-COMP:12418"/>
        <dbReference type="Rhea" id="RHEA-COMP:12419"/>
        <dbReference type="ChEBI" id="CHEBI:15378"/>
        <dbReference type="ChEBI" id="CHEBI:57856"/>
        <dbReference type="ChEBI" id="CHEBI:59789"/>
        <dbReference type="ChEBI" id="CHEBI:90615"/>
        <dbReference type="ChEBI" id="CHEBI:90616"/>
        <dbReference type="EC" id="2.1.1.72"/>
    </reaction>
</comment>
<dbReference type="PANTHER" id="PTHR33841">
    <property type="entry name" value="DNA METHYLTRANSFERASE YEEA-RELATED"/>
    <property type="match status" value="1"/>
</dbReference>
<feature type="domain" description="Type II methyltransferase M.TaqI-like" evidence="8">
    <location>
        <begin position="81"/>
        <end position="212"/>
    </location>
</feature>
<keyword evidence="6" id="KW-0238">DNA-binding</keyword>
<evidence type="ECO:0000313" key="10">
    <source>
        <dbReference type="Proteomes" id="UP000823123"/>
    </source>
</evidence>
<gene>
    <name evidence="9" type="ORF">IBJ83_02045</name>
</gene>
<organism evidence="9 10">
    <name type="scientific">Parvimonas parva</name>
    <dbReference type="NCBI Taxonomy" id="2769485"/>
    <lineage>
        <taxon>Bacteria</taxon>
        <taxon>Bacillati</taxon>
        <taxon>Bacillota</taxon>
        <taxon>Tissierellia</taxon>
        <taxon>Tissierellales</taxon>
        <taxon>Peptoniphilaceae</taxon>
        <taxon>Parvimonas</taxon>
    </lineage>
</organism>
<dbReference type="EMBL" id="JACVDA010000004">
    <property type="protein sequence ID" value="MBK1468098.1"/>
    <property type="molecule type" value="Genomic_DNA"/>
</dbReference>
<dbReference type="InterPro" id="IPR002052">
    <property type="entry name" value="DNA_methylase_N6_adenine_CS"/>
</dbReference>
<keyword evidence="5" id="KW-0680">Restriction system</keyword>
<dbReference type="GO" id="GO:0032259">
    <property type="term" value="P:methylation"/>
    <property type="evidence" value="ECO:0007669"/>
    <property type="project" value="UniProtKB-KW"/>
</dbReference>
<dbReference type="GO" id="GO:0008168">
    <property type="term" value="F:methyltransferase activity"/>
    <property type="evidence" value="ECO:0007669"/>
    <property type="project" value="UniProtKB-KW"/>
</dbReference>
<dbReference type="EC" id="2.1.1.72" evidence="1"/>
<protein>
    <recommendedName>
        <fullName evidence="1">site-specific DNA-methyltransferase (adenine-specific)</fullName>
        <ecNumber evidence="1">2.1.1.72</ecNumber>
    </recommendedName>
</protein>
<dbReference type="PROSITE" id="PS00092">
    <property type="entry name" value="N6_MTASE"/>
    <property type="match status" value="1"/>
</dbReference>
<evidence type="ECO:0000256" key="2">
    <source>
        <dbReference type="ARBA" id="ARBA00022603"/>
    </source>
</evidence>
<evidence type="ECO:0000259" key="8">
    <source>
        <dbReference type="Pfam" id="PF07669"/>
    </source>
</evidence>
<dbReference type="InterPro" id="IPR029063">
    <property type="entry name" value="SAM-dependent_MTases_sf"/>
</dbReference>
<dbReference type="Proteomes" id="UP000823123">
    <property type="component" value="Unassembled WGS sequence"/>
</dbReference>
<evidence type="ECO:0000256" key="7">
    <source>
        <dbReference type="ARBA" id="ARBA00047942"/>
    </source>
</evidence>
<keyword evidence="2 9" id="KW-0489">Methyltransferase</keyword>
<dbReference type="Gene3D" id="3.40.50.150">
    <property type="entry name" value="Vaccinia Virus protein VP39"/>
    <property type="match status" value="1"/>
</dbReference>
<sequence length="473" mass="55057">MVNEKCHVFTPTYIVKKMLDEVGYTVDLYGKKFLENSCGDGQILCEAIKRYIEDCKKCCIADDDIIDGLKRDFFAVEYDKINFENCKKNLDIVAKSYGLNDVEWNIVNDDFLSLEIKSSFDFIVGNPPYISYTNIDEENRRFIRQNFASCKKGKFDYCYPFIEMSLKYLGKNGKMAYLIPTNIFKNVFAKDLRNILLDKITKIFDYTTEKIFKNVLTSSSIIVCESANKYSNIKYYDISNKKTLFIDKRNLNDKWIFNNDCNDGGVLFSDCFLAATSVATLLNEAFVIKNYEEEDEYFLVDNILIEKELVKIAASPRSLSRNVDELIIFPYKFGNAGLIKIETDTMDRQYPGIIKHLEKFRDKLESRDSDKSSKWFEYGRSQAIDNLNQRKLLMSFIVTNRVNVYELDENTIPYSGIYIVPKTNLDLSLAKEILESNEFYEYVKRIGIYVSGSSLRITANDIKNFDISKWRIR</sequence>
<reference evidence="9 10" key="1">
    <citation type="submission" date="2020-09" db="EMBL/GenBank/DDBJ databases">
        <title>Parvimonas S3374 sp. nov.</title>
        <authorList>
            <person name="Buhl M."/>
        </authorList>
    </citation>
    <scope>NUCLEOTIDE SEQUENCE [LARGE SCALE GENOMIC DNA]</scope>
    <source>
        <strain evidence="9 10">S3374</strain>
    </source>
</reference>
<dbReference type="InterPro" id="IPR011639">
    <property type="entry name" value="MethylTrfase_TaqI-like_dom"/>
</dbReference>
<evidence type="ECO:0000256" key="4">
    <source>
        <dbReference type="ARBA" id="ARBA00022691"/>
    </source>
</evidence>
<dbReference type="PRINTS" id="PR00507">
    <property type="entry name" value="N12N6MTFRASE"/>
</dbReference>